<evidence type="ECO:0000313" key="3">
    <source>
        <dbReference type="Proteomes" id="UP001283361"/>
    </source>
</evidence>
<keyword evidence="3" id="KW-1185">Reference proteome</keyword>
<dbReference type="EMBL" id="JAWDGP010006119">
    <property type="protein sequence ID" value="KAK3746712.1"/>
    <property type="molecule type" value="Genomic_DNA"/>
</dbReference>
<feature type="region of interest" description="Disordered" evidence="1">
    <location>
        <begin position="182"/>
        <end position="201"/>
    </location>
</feature>
<dbReference type="AlphaFoldDB" id="A0AAE1CZW1"/>
<sequence length="449" mass="49544">MGVMVILLCVYTVRPRRLTSMTKSSSHQTQSLLVRLKTILENRRVVVIANCAKPFLGRAKRIVVQSLEDEAPTKPINVIGIEITKDIPDLVKANNLAPHPLALIKARTDGARPKGVYLDEGVIFDYKLFGAVVLPVCYKVISGSPYLSQRPKCSWAGLERSGLHTHLSGRDWRDQASTPIYRGGTGEIRPPHPSIGAGLERSGLHTHLSGRDWRDQASTPIYRGGTGEIRPPHPSIGAGLERSGLHTHLSGRDWRDQASTPIYRGGTGEIRPPHPSIGAGLERSGLHTHLSGRDWRDQASTPIYRRFLRVELVNNLLAVGVILSSSQQWCVGDGGRGPEHLTYLSANVDSAGPKFELQSSQLLAFVAMPYIPRSVLMMFLRSECSNVTLGLNTEISFRASLVLSYKILSQCVVFQMDVQMVTTSFPRIQMKPFSVDWAHVPPMNQKAIC</sequence>
<organism evidence="2 3">
    <name type="scientific">Elysia crispata</name>
    <name type="common">lettuce slug</name>
    <dbReference type="NCBI Taxonomy" id="231223"/>
    <lineage>
        <taxon>Eukaryota</taxon>
        <taxon>Metazoa</taxon>
        <taxon>Spiralia</taxon>
        <taxon>Lophotrochozoa</taxon>
        <taxon>Mollusca</taxon>
        <taxon>Gastropoda</taxon>
        <taxon>Heterobranchia</taxon>
        <taxon>Euthyneura</taxon>
        <taxon>Panpulmonata</taxon>
        <taxon>Sacoglossa</taxon>
        <taxon>Placobranchoidea</taxon>
        <taxon>Plakobranchidae</taxon>
        <taxon>Elysia</taxon>
    </lineage>
</organism>
<evidence type="ECO:0000256" key="1">
    <source>
        <dbReference type="SAM" id="MobiDB-lite"/>
    </source>
</evidence>
<evidence type="ECO:0000313" key="2">
    <source>
        <dbReference type="EMBL" id="KAK3746712.1"/>
    </source>
</evidence>
<reference evidence="2" key="1">
    <citation type="journal article" date="2023" name="G3 (Bethesda)">
        <title>A reference genome for the long-term kleptoplast-retaining sea slug Elysia crispata morphotype clarki.</title>
        <authorList>
            <person name="Eastman K.E."/>
            <person name="Pendleton A.L."/>
            <person name="Shaikh M.A."/>
            <person name="Suttiyut T."/>
            <person name="Ogas R."/>
            <person name="Tomko P."/>
            <person name="Gavelis G."/>
            <person name="Widhalm J.R."/>
            <person name="Wisecaver J.H."/>
        </authorList>
    </citation>
    <scope>NUCLEOTIDE SEQUENCE</scope>
    <source>
        <strain evidence="2">ECLA1</strain>
    </source>
</reference>
<accession>A0AAE1CZW1</accession>
<dbReference type="Proteomes" id="UP001283361">
    <property type="component" value="Unassembled WGS sequence"/>
</dbReference>
<comment type="caution">
    <text evidence="2">The sequence shown here is derived from an EMBL/GenBank/DDBJ whole genome shotgun (WGS) entry which is preliminary data.</text>
</comment>
<feature type="region of interest" description="Disordered" evidence="1">
    <location>
        <begin position="223"/>
        <end position="242"/>
    </location>
</feature>
<proteinExistence type="predicted"/>
<name>A0AAE1CZW1_9GAST</name>
<protein>
    <submittedName>
        <fullName evidence="2">Uncharacterized protein</fullName>
    </submittedName>
</protein>
<gene>
    <name evidence="2" type="ORF">RRG08_066506</name>
</gene>